<comment type="caution">
    <text evidence="2">The sequence shown here is derived from an EMBL/GenBank/DDBJ whole genome shotgun (WGS) entry which is preliminary data.</text>
</comment>
<gene>
    <name evidence="2" type="ORF">Sangu_0485400</name>
</gene>
<organism evidence="2">
    <name type="scientific">Sesamum angustifolium</name>
    <dbReference type="NCBI Taxonomy" id="2727405"/>
    <lineage>
        <taxon>Eukaryota</taxon>
        <taxon>Viridiplantae</taxon>
        <taxon>Streptophyta</taxon>
        <taxon>Embryophyta</taxon>
        <taxon>Tracheophyta</taxon>
        <taxon>Spermatophyta</taxon>
        <taxon>Magnoliopsida</taxon>
        <taxon>eudicotyledons</taxon>
        <taxon>Gunneridae</taxon>
        <taxon>Pentapetalae</taxon>
        <taxon>asterids</taxon>
        <taxon>lamiids</taxon>
        <taxon>Lamiales</taxon>
        <taxon>Pedaliaceae</taxon>
        <taxon>Sesamum</taxon>
    </lineage>
</organism>
<name>A0AAW2Q8F0_9LAMI</name>
<feature type="compositionally biased region" description="Acidic residues" evidence="1">
    <location>
        <begin position="78"/>
        <end position="97"/>
    </location>
</feature>
<evidence type="ECO:0000256" key="1">
    <source>
        <dbReference type="SAM" id="MobiDB-lite"/>
    </source>
</evidence>
<feature type="region of interest" description="Disordered" evidence="1">
    <location>
        <begin position="78"/>
        <end position="107"/>
    </location>
</feature>
<dbReference type="AlphaFoldDB" id="A0AAW2Q8F0"/>
<reference evidence="2" key="1">
    <citation type="submission" date="2020-06" db="EMBL/GenBank/DDBJ databases">
        <authorList>
            <person name="Li T."/>
            <person name="Hu X."/>
            <person name="Zhang T."/>
            <person name="Song X."/>
            <person name="Zhang H."/>
            <person name="Dai N."/>
            <person name="Sheng W."/>
            <person name="Hou X."/>
            <person name="Wei L."/>
        </authorList>
    </citation>
    <scope>NUCLEOTIDE SEQUENCE</scope>
    <source>
        <strain evidence="2">G01</strain>
        <tissue evidence="2">Leaf</tissue>
    </source>
</reference>
<proteinExistence type="predicted"/>
<accession>A0AAW2Q8F0</accession>
<dbReference type="EMBL" id="JACGWK010000003">
    <property type="protein sequence ID" value="KAL0363878.1"/>
    <property type="molecule type" value="Genomic_DNA"/>
</dbReference>
<protein>
    <submittedName>
        <fullName evidence="2">Uncharacterized protein</fullName>
    </submittedName>
</protein>
<evidence type="ECO:0000313" key="2">
    <source>
        <dbReference type="EMBL" id="KAL0363878.1"/>
    </source>
</evidence>
<reference evidence="2" key="2">
    <citation type="journal article" date="2024" name="Plant">
        <title>Genomic evolution and insights into agronomic trait innovations of Sesamum species.</title>
        <authorList>
            <person name="Miao H."/>
            <person name="Wang L."/>
            <person name="Qu L."/>
            <person name="Liu H."/>
            <person name="Sun Y."/>
            <person name="Le M."/>
            <person name="Wang Q."/>
            <person name="Wei S."/>
            <person name="Zheng Y."/>
            <person name="Lin W."/>
            <person name="Duan Y."/>
            <person name="Cao H."/>
            <person name="Xiong S."/>
            <person name="Wang X."/>
            <person name="Wei L."/>
            <person name="Li C."/>
            <person name="Ma Q."/>
            <person name="Ju M."/>
            <person name="Zhao R."/>
            <person name="Li G."/>
            <person name="Mu C."/>
            <person name="Tian Q."/>
            <person name="Mei H."/>
            <person name="Zhang T."/>
            <person name="Gao T."/>
            <person name="Zhang H."/>
        </authorList>
    </citation>
    <scope>NUCLEOTIDE SEQUENCE</scope>
    <source>
        <strain evidence="2">G01</strain>
    </source>
</reference>
<sequence length="107" mass="12790">MEALRSNVSRHAYYQQWAERRADQSDRKNIILRWEIGALKADHKDEVEQFQQENQQFRDQVNDLREHIDQLTEMIPDELEEDPEEDPMEYQDDDVELTEGSVINGEV</sequence>